<dbReference type="AlphaFoldDB" id="A0A9W9N130"/>
<accession>A0A9W9N130</accession>
<evidence type="ECO:0000313" key="1">
    <source>
        <dbReference type="EMBL" id="KAJ5210833.1"/>
    </source>
</evidence>
<sequence>MRLVPDALSMSMWIDEHVDHFFRECPITVRSLASHWPASVQLFIKSSPNAPWKEKVLGAKQGQR</sequence>
<dbReference type="Proteomes" id="UP001150879">
    <property type="component" value="Unassembled WGS sequence"/>
</dbReference>
<dbReference type="EMBL" id="JAPQKP010000001">
    <property type="protein sequence ID" value="KAJ5210833.1"/>
    <property type="molecule type" value="Genomic_DNA"/>
</dbReference>
<reference evidence="1" key="2">
    <citation type="journal article" date="2023" name="IMA Fungus">
        <title>Comparative genomic study of the Penicillium genus elucidates a diverse pangenome and 15 lateral gene transfer events.</title>
        <authorList>
            <person name="Petersen C."/>
            <person name="Sorensen T."/>
            <person name="Nielsen M.R."/>
            <person name="Sondergaard T.E."/>
            <person name="Sorensen J.L."/>
            <person name="Fitzpatrick D.A."/>
            <person name="Frisvad J.C."/>
            <person name="Nielsen K.L."/>
        </authorList>
    </citation>
    <scope>NUCLEOTIDE SEQUENCE</scope>
    <source>
        <strain evidence="1">IBT 16849</strain>
    </source>
</reference>
<organism evidence="1 2">
    <name type="scientific">Penicillium cf. griseofulvum</name>
    <dbReference type="NCBI Taxonomy" id="2972120"/>
    <lineage>
        <taxon>Eukaryota</taxon>
        <taxon>Fungi</taxon>
        <taxon>Dikarya</taxon>
        <taxon>Ascomycota</taxon>
        <taxon>Pezizomycotina</taxon>
        <taxon>Eurotiomycetes</taxon>
        <taxon>Eurotiomycetidae</taxon>
        <taxon>Eurotiales</taxon>
        <taxon>Aspergillaceae</taxon>
        <taxon>Penicillium</taxon>
    </lineage>
</organism>
<keyword evidence="2" id="KW-1185">Reference proteome</keyword>
<protein>
    <submittedName>
        <fullName evidence="1">Uncharacterized protein</fullName>
    </submittedName>
</protein>
<evidence type="ECO:0000313" key="2">
    <source>
        <dbReference type="Proteomes" id="UP001150879"/>
    </source>
</evidence>
<name>A0A9W9N130_9EURO</name>
<comment type="caution">
    <text evidence="1">The sequence shown here is derived from an EMBL/GenBank/DDBJ whole genome shotgun (WGS) entry which is preliminary data.</text>
</comment>
<proteinExistence type="predicted"/>
<reference evidence="1" key="1">
    <citation type="submission" date="2022-11" db="EMBL/GenBank/DDBJ databases">
        <authorList>
            <person name="Petersen C."/>
        </authorList>
    </citation>
    <scope>NUCLEOTIDE SEQUENCE</scope>
    <source>
        <strain evidence="1">IBT 16849</strain>
    </source>
</reference>
<gene>
    <name evidence="1" type="ORF">N7472_000972</name>
</gene>